<dbReference type="AlphaFoldDB" id="W9CG81"/>
<feature type="region of interest" description="Disordered" evidence="1">
    <location>
        <begin position="271"/>
        <end position="337"/>
    </location>
</feature>
<dbReference type="EMBL" id="AYSA01000166">
    <property type="protein sequence ID" value="ESZ95747.1"/>
    <property type="molecule type" value="Genomic_DNA"/>
</dbReference>
<feature type="compositionally biased region" description="Polar residues" evidence="1">
    <location>
        <begin position="271"/>
        <end position="312"/>
    </location>
</feature>
<name>W9CG81_SCLBF</name>
<dbReference type="Proteomes" id="UP000019487">
    <property type="component" value="Unassembled WGS sequence"/>
</dbReference>
<comment type="caution">
    <text evidence="2">The sequence shown here is derived from an EMBL/GenBank/DDBJ whole genome shotgun (WGS) entry which is preliminary data.</text>
</comment>
<keyword evidence="3" id="KW-1185">Reference proteome</keyword>
<proteinExistence type="predicted"/>
<gene>
    <name evidence="2" type="ORF">SBOR_3854</name>
</gene>
<protein>
    <submittedName>
        <fullName evidence="2">Uncharacterized protein</fullName>
    </submittedName>
</protein>
<dbReference type="HOGENOM" id="CLU_744252_0_0_1"/>
<evidence type="ECO:0000256" key="1">
    <source>
        <dbReference type="SAM" id="MobiDB-lite"/>
    </source>
</evidence>
<reference evidence="2 3" key="1">
    <citation type="journal article" date="2014" name="Genome Announc.">
        <title>Draft genome sequence of Sclerotinia borealis, a psychrophilic plant pathogenic fungus.</title>
        <authorList>
            <person name="Mardanov A.V."/>
            <person name="Beletsky A.V."/>
            <person name="Kadnikov V.V."/>
            <person name="Ignatov A.N."/>
            <person name="Ravin N.V."/>
        </authorList>
    </citation>
    <scope>NUCLEOTIDE SEQUENCE [LARGE SCALE GENOMIC DNA]</scope>
    <source>
        <strain evidence="3">F-4157</strain>
    </source>
</reference>
<dbReference type="OrthoDB" id="3565092at2759"/>
<accession>W9CG81</accession>
<organism evidence="2 3">
    <name type="scientific">Sclerotinia borealis (strain F-4128)</name>
    <dbReference type="NCBI Taxonomy" id="1432307"/>
    <lineage>
        <taxon>Eukaryota</taxon>
        <taxon>Fungi</taxon>
        <taxon>Dikarya</taxon>
        <taxon>Ascomycota</taxon>
        <taxon>Pezizomycotina</taxon>
        <taxon>Leotiomycetes</taxon>
        <taxon>Helotiales</taxon>
        <taxon>Sclerotiniaceae</taxon>
        <taxon>Sclerotinia</taxon>
    </lineage>
</organism>
<evidence type="ECO:0000313" key="2">
    <source>
        <dbReference type="EMBL" id="ESZ95747.1"/>
    </source>
</evidence>
<sequence>MSMPMNEDNWVAEFLRSLDRTDEIAEQEIMIANQITPGLSRNRPEIGNSNAEDISPDEMTEDDGDMLFWDSKNPTVLHQLARYRLLLQQFRARLVVMRPQLEADTNPQSDQQIEQQGTERVSLPHTFLRQMDEDTNPAHQDLIRKLRPHFEAQARPRLEQEHLLIVIIQMMRVTLAPLAPQEVPVPDPRPNPGSSMINELLDQQRFTLYTELVNCLGQKQPVVLHRLLEQVHGLENLLQVFTVGRNLGRYLKADTLLLMRKAVDLVLAHQTSNRSPTTQTAHEQLASEPSQTNSTQGTRQLALRQSTVQQVQAPDFSQHRGIPAQASDAASVPEQPRSPIFRNQFRDFFNFERFIWPRDESPEFTSDDPDGS</sequence>
<evidence type="ECO:0000313" key="3">
    <source>
        <dbReference type="Proteomes" id="UP000019487"/>
    </source>
</evidence>